<comment type="caution">
    <text evidence="1">The sequence shown here is derived from an EMBL/GenBank/DDBJ whole genome shotgun (WGS) entry which is preliminary data.</text>
</comment>
<sequence>MACRSESATTGEGRFRVNANSKRLDVWLLVRCVSCDRTSKLTVHERVPVRSFDPAELHGYRVNDPELVASRLLDPLFARRNRFTLDWTDAWRLDTSPTWLDEPWPVQVEVVFEDPVPVRPERLIAQGLGLSRNEALRRIKCNVPLRRPTSIGFTFTVMAED</sequence>
<dbReference type="EMBL" id="JBHLZP010000043">
    <property type="protein sequence ID" value="MFB9832274.1"/>
    <property type="molecule type" value="Genomic_DNA"/>
</dbReference>
<protein>
    <submittedName>
        <fullName evidence="1">DUF1062 domain-containing protein</fullName>
    </submittedName>
</protein>
<dbReference type="Pfam" id="PF06353">
    <property type="entry name" value="DUF1062"/>
    <property type="match status" value="1"/>
</dbReference>
<evidence type="ECO:0000313" key="1">
    <source>
        <dbReference type="EMBL" id="MFB9832274.1"/>
    </source>
</evidence>
<dbReference type="Proteomes" id="UP001589627">
    <property type="component" value="Unassembled WGS sequence"/>
</dbReference>
<gene>
    <name evidence="1" type="ORF">ACFFNX_08755</name>
</gene>
<dbReference type="RefSeq" id="WP_378197877.1">
    <property type="nucleotide sequence ID" value="NZ_JBHLZP010000043.1"/>
</dbReference>
<proteinExistence type="predicted"/>
<dbReference type="InterPro" id="IPR009412">
    <property type="entry name" value="DUF1062"/>
</dbReference>
<name>A0ABV5YB80_9ACTN</name>
<accession>A0ABV5YB80</accession>
<keyword evidence="2" id="KW-1185">Reference proteome</keyword>
<reference evidence="1 2" key="1">
    <citation type="submission" date="2024-09" db="EMBL/GenBank/DDBJ databases">
        <authorList>
            <person name="Sun Q."/>
            <person name="Mori K."/>
        </authorList>
    </citation>
    <scope>NUCLEOTIDE SEQUENCE [LARGE SCALE GENOMIC DNA]</scope>
    <source>
        <strain evidence="1 2">TBRC 0563</strain>
    </source>
</reference>
<evidence type="ECO:0000313" key="2">
    <source>
        <dbReference type="Proteomes" id="UP001589627"/>
    </source>
</evidence>
<organism evidence="1 2">
    <name type="scientific">Actinoallomurus acaciae</name>
    <dbReference type="NCBI Taxonomy" id="502577"/>
    <lineage>
        <taxon>Bacteria</taxon>
        <taxon>Bacillati</taxon>
        <taxon>Actinomycetota</taxon>
        <taxon>Actinomycetes</taxon>
        <taxon>Streptosporangiales</taxon>
        <taxon>Thermomonosporaceae</taxon>
        <taxon>Actinoallomurus</taxon>
    </lineage>
</organism>